<dbReference type="PANTHER" id="PTHR12126:SF11">
    <property type="entry name" value="NADH DEHYDROGENASE [UBIQUINONE] 1 ALPHA SUBCOMPLEX SUBUNIT 9, MITOCHONDRIAL"/>
    <property type="match status" value="1"/>
</dbReference>
<dbReference type="InterPro" id="IPR051207">
    <property type="entry name" value="ComplexI_NDUFA9_subunit"/>
</dbReference>
<evidence type="ECO:0000313" key="3">
    <source>
        <dbReference type="Proteomes" id="UP000242561"/>
    </source>
</evidence>
<dbReference type="InterPro" id="IPR036291">
    <property type="entry name" value="NAD(P)-bd_dom_sf"/>
</dbReference>
<proteinExistence type="predicted"/>
<organism evidence="2 3">
    <name type="scientific">Sphingorhabdus lutea</name>
    <dbReference type="NCBI Taxonomy" id="1913578"/>
    <lineage>
        <taxon>Bacteria</taxon>
        <taxon>Pseudomonadati</taxon>
        <taxon>Pseudomonadota</taxon>
        <taxon>Alphaproteobacteria</taxon>
        <taxon>Sphingomonadales</taxon>
        <taxon>Sphingomonadaceae</taxon>
        <taxon>Sphingorhabdus</taxon>
    </lineage>
</organism>
<sequence length="307" mass="33785">MTPSLPIIAMTGATGFVGKRTLMKLVAAGYHVRALTRRMQPEMENVTWVLGSLNNKSSLSNLCEGASAALHIAGVVNAPDMAGFELGNVAGTQNMLNAAKAAGITRFIHVSSLSARAPQLSDYGQSKYRAETCVQNSRMDWTMVRPPAIYGPGDTEMLDMFKMARWGFMIMPPSGHLSAIHVDDLADFLIRLIPHDDGLSGKIFDVDDGKEGGWTHHGFARSIGWAMGKSVTPISIPGFLLKAGGHIDRFIRRDKAKLTPDRAAYMCNRDWRIDPANRPPSQLWSAKIKTKTGLEETVKWYRNEGWL</sequence>
<keyword evidence="3" id="KW-1185">Reference proteome</keyword>
<dbReference type="PANTHER" id="PTHR12126">
    <property type="entry name" value="NADH-UBIQUINONE OXIDOREDUCTASE 39 KDA SUBUNIT-RELATED"/>
    <property type="match status" value="1"/>
</dbReference>
<dbReference type="GO" id="GO:0044877">
    <property type="term" value="F:protein-containing complex binding"/>
    <property type="evidence" value="ECO:0007669"/>
    <property type="project" value="TreeGrafter"/>
</dbReference>
<reference evidence="2 3" key="1">
    <citation type="submission" date="2016-11" db="EMBL/GenBank/DDBJ databases">
        <title>Sphingorhabdus sp. LPB0140, isolated from marine environment.</title>
        <authorList>
            <person name="Kim E."/>
            <person name="Yi H."/>
        </authorList>
    </citation>
    <scope>NUCLEOTIDE SEQUENCE [LARGE SCALE GENOMIC DNA]</scope>
    <source>
        <strain evidence="2 3">LPB0140</strain>
    </source>
</reference>
<dbReference type="InterPro" id="IPR016040">
    <property type="entry name" value="NAD(P)-bd_dom"/>
</dbReference>
<gene>
    <name evidence="2" type="ORF">LPB140_11995</name>
</gene>
<dbReference type="KEGG" id="sphl:LPB140_11995"/>
<dbReference type="RefSeq" id="WP_072560043.1">
    <property type="nucleotide sequence ID" value="NZ_CP018154.1"/>
</dbReference>
<dbReference type="EMBL" id="CP018154">
    <property type="protein sequence ID" value="APG63390.1"/>
    <property type="molecule type" value="Genomic_DNA"/>
</dbReference>
<feature type="domain" description="NAD(P)-binding" evidence="1">
    <location>
        <begin position="12"/>
        <end position="155"/>
    </location>
</feature>
<dbReference type="Proteomes" id="UP000242561">
    <property type="component" value="Chromosome"/>
</dbReference>
<protein>
    <submittedName>
        <fullName evidence="2">Epimerase</fullName>
    </submittedName>
</protein>
<dbReference type="Gene3D" id="3.40.50.720">
    <property type="entry name" value="NAD(P)-binding Rossmann-like Domain"/>
    <property type="match status" value="1"/>
</dbReference>
<evidence type="ECO:0000259" key="1">
    <source>
        <dbReference type="Pfam" id="PF13460"/>
    </source>
</evidence>
<evidence type="ECO:0000313" key="2">
    <source>
        <dbReference type="EMBL" id="APG63390.1"/>
    </source>
</evidence>
<accession>A0A1L3JE44</accession>
<dbReference type="Pfam" id="PF13460">
    <property type="entry name" value="NAD_binding_10"/>
    <property type="match status" value="1"/>
</dbReference>
<name>A0A1L3JE44_9SPHN</name>
<dbReference type="SUPFAM" id="SSF51735">
    <property type="entry name" value="NAD(P)-binding Rossmann-fold domains"/>
    <property type="match status" value="1"/>
</dbReference>
<dbReference type="STRING" id="1913578.LPB140_11995"/>
<dbReference type="AlphaFoldDB" id="A0A1L3JE44"/>